<comment type="cofactor">
    <cofactor evidence="1">
        <name>FAD</name>
        <dbReference type="ChEBI" id="CHEBI:57692"/>
    </cofactor>
</comment>
<keyword evidence="4" id="KW-0274">FAD</keyword>
<protein>
    <submittedName>
        <fullName evidence="8">Acyl-CoA dehydrogenase</fullName>
    </submittedName>
</protein>
<dbReference type="GO" id="GO:0005737">
    <property type="term" value="C:cytoplasm"/>
    <property type="evidence" value="ECO:0007669"/>
    <property type="project" value="TreeGrafter"/>
</dbReference>
<dbReference type="SUPFAM" id="SSF56645">
    <property type="entry name" value="Acyl-CoA dehydrogenase NM domain-like"/>
    <property type="match status" value="1"/>
</dbReference>
<evidence type="ECO:0000256" key="5">
    <source>
        <dbReference type="ARBA" id="ARBA00023002"/>
    </source>
</evidence>
<dbReference type="GO" id="GO:0033539">
    <property type="term" value="P:fatty acid beta-oxidation using acyl-CoA dehydrogenase"/>
    <property type="evidence" value="ECO:0007669"/>
    <property type="project" value="TreeGrafter"/>
</dbReference>
<dbReference type="InterPro" id="IPR009075">
    <property type="entry name" value="AcylCo_DH/oxidase_C"/>
</dbReference>
<evidence type="ECO:0000256" key="2">
    <source>
        <dbReference type="ARBA" id="ARBA00009347"/>
    </source>
</evidence>
<keyword evidence="9" id="KW-1185">Reference proteome</keyword>
<evidence type="ECO:0000256" key="6">
    <source>
        <dbReference type="SAM" id="MobiDB-lite"/>
    </source>
</evidence>
<dbReference type="PANTHER" id="PTHR48083">
    <property type="entry name" value="MEDIUM-CHAIN SPECIFIC ACYL-COA DEHYDROGENASE, MITOCHONDRIAL-RELATED"/>
    <property type="match status" value="1"/>
</dbReference>
<dbReference type="AlphaFoldDB" id="A0A1H7TCH7"/>
<evidence type="ECO:0000313" key="9">
    <source>
        <dbReference type="Proteomes" id="UP000199664"/>
    </source>
</evidence>
<dbReference type="InterPro" id="IPR009100">
    <property type="entry name" value="AcylCoA_DH/oxidase_NM_dom_sf"/>
</dbReference>
<dbReference type="InterPro" id="IPR037069">
    <property type="entry name" value="AcylCoA_DH/ox_N_sf"/>
</dbReference>
<dbReference type="InterPro" id="IPR036250">
    <property type="entry name" value="AcylCo_DH-like_C"/>
</dbReference>
<feature type="region of interest" description="Disordered" evidence="6">
    <location>
        <begin position="1"/>
        <end position="20"/>
    </location>
</feature>
<dbReference type="STRING" id="1036779.SAMN04515666_105444"/>
<dbReference type="EMBL" id="FOAN01000005">
    <property type="protein sequence ID" value="SEL82570.1"/>
    <property type="molecule type" value="Genomic_DNA"/>
</dbReference>
<keyword evidence="3" id="KW-0285">Flavoprotein</keyword>
<evidence type="ECO:0000256" key="3">
    <source>
        <dbReference type="ARBA" id="ARBA00022630"/>
    </source>
</evidence>
<gene>
    <name evidence="8" type="ORF">SAMN04515666_105444</name>
</gene>
<feature type="domain" description="Acyl-CoA dehydrogenase/oxidase C-terminal" evidence="7">
    <location>
        <begin position="258"/>
        <end position="354"/>
    </location>
</feature>
<dbReference type="Proteomes" id="UP000199664">
    <property type="component" value="Unassembled WGS sequence"/>
</dbReference>
<accession>A0A1H7TCH7</accession>
<evidence type="ECO:0000256" key="4">
    <source>
        <dbReference type="ARBA" id="ARBA00022827"/>
    </source>
</evidence>
<dbReference type="GO" id="GO:0050660">
    <property type="term" value="F:flavin adenine dinucleotide binding"/>
    <property type="evidence" value="ECO:0007669"/>
    <property type="project" value="InterPro"/>
</dbReference>
<dbReference type="PANTHER" id="PTHR48083:SF37">
    <property type="entry name" value="DEHYDROGENASE, PUTATIVE-RELATED"/>
    <property type="match status" value="1"/>
</dbReference>
<dbReference type="RefSeq" id="WP_244543888.1">
    <property type="nucleotide sequence ID" value="NZ_FOAN01000005.1"/>
</dbReference>
<dbReference type="SUPFAM" id="SSF47203">
    <property type="entry name" value="Acyl-CoA dehydrogenase C-terminal domain-like"/>
    <property type="match status" value="1"/>
</dbReference>
<keyword evidence="5" id="KW-0560">Oxidoreductase</keyword>
<sequence>MHQRSRVRREDGAASSGPQPDFRPVVQSVFSRLVECGARYDAAPLFPLDSVEILRRSGLQRVFAPPASGGVSFADSRAENAALLDVLRIIGRADLSLGRIFEGHVNALKLFTWLGSDEQRARLASALDDGAFYGVWATEPPPGVTVRREVTDWLLTGSKAFATGAGGLAFAIITARREDGDTQLVVVPADDAGRTDLSGWRVRGMRATGSGSYDLTGMQPSEDQFLGDPGDYTAEPRFTAGAWRFLAVQSGGIEGLLAETRLAMSQTARNDPLQRLKFAEAVAATRTAYLWVREAAQRAADDASDAPDFVRMTRGVVERAALDVMELSARIVGTRSAFDGQRIDKITRDLSLYLRQAGPDYARDQAAIAWLDHDVWGEGDRLW</sequence>
<dbReference type="GO" id="GO:0003995">
    <property type="term" value="F:acyl-CoA dehydrogenase activity"/>
    <property type="evidence" value="ECO:0007669"/>
    <property type="project" value="TreeGrafter"/>
</dbReference>
<dbReference type="Gene3D" id="2.40.110.10">
    <property type="entry name" value="Butyryl-CoA Dehydrogenase, subunit A, domain 2"/>
    <property type="match status" value="1"/>
</dbReference>
<dbReference type="InterPro" id="IPR046373">
    <property type="entry name" value="Acyl-CoA_Oxase/DH_mid-dom_sf"/>
</dbReference>
<dbReference type="Gene3D" id="1.20.140.10">
    <property type="entry name" value="Butyryl-CoA Dehydrogenase, subunit A, domain 3"/>
    <property type="match status" value="1"/>
</dbReference>
<dbReference type="Pfam" id="PF00441">
    <property type="entry name" value="Acyl-CoA_dh_1"/>
    <property type="match status" value="1"/>
</dbReference>
<evidence type="ECO:0000259" key="7">
    <source>
        <dbReference type="Pfam" id="PF00441"/>
    </source>
</evidence>
<comment type="similarity">
    <text evidence="2">Belongs to the acyl-CoA dehydrogenase family.</text>
</comment>
<evidence type="ECO:0000256" key="1">
    <source>
        <dbReference type="ARBA" id="ARBA00001974"/>
    </source>
</evidence>
<reference evidence="9" key="1">
    <citation type="submission" date="2016-10" db="EMBL/GenBank/DDBJ databases">
        <authorList>
            <person name="Varghese N."/>
            <person name="Submissions S."/>
        </authorList>
    </citation>
    <scope>NUCLEOTIDE SEQUENCE [LARGE SCALE GENOMIC DNA]</scope>
    <source>
        <strain evidence="9">LMG 26383,CCUG 61248,R- 45681</strain>
    </source>
</reference>
<evidence type="ECO:0000313" key="8">
    <source>
        <dbReference type="EMBL" id="SEL82570.1"/>
    </source>
</evidence>
<dbReference type="PIRSF" id="PIRSF016578">
    <property type="entry name" value="HsaA"/>
    <property type="match status" value="1"/>
</dbReference>
<name>A0A1H7TCH7_9HYPH</name>
<dbReference type="Gene3D" id="1.10.540.10">
    <property type="entry name" value="Acyl-CoA dehydrogenase/oxidase, N-terminal domain"/>
    <property type="match status" value="1"/>
</dbReference>
<dbReference type="InterPro" id="IPR050741">
    <property type="entry name" value="Acyl-CoA_dehydrogenase"/>
</dbReference>
<organism evidence="8 9">
    <name type="scientific">Bosea lupini</name>
    <dbReference type="NCBI Taxonomy" id="1036779"/>
    <lineage>
        <taxon>Bacteria</taxon>
        <taxon>Pseudomonadati</taxon>
        <taxon>Pseudomonadota</taxon>
        <taxon>Alphaproteobacteria</taxon>
        <taxon>Hyphomicrobiales</taxon>
        <taxon>Boseaceae</taxon>
        <taxon>Bosea</taxon>
    </lineage>
</organism>
<proteinExistence type="inferred from homology"/>